<accession>A0A1Y0B367</accession>
<feature type="region of interest" description="Disordered" evidence="1">
    <location>
        <begin position="1"/>
        <end position="50"/>
    </location>
</feature>
<name>A0A1Y0B367_9LAMI</name>
<feature type="compositionally biased region" description="Low complexity" evidence="1">
    <location>
        <begin position="17"/>
        <end position="34"/>
    </location>
</feature>
<reference evidence="2" key="1">
    <citation type="submission" date="2017-03" db="EMBL/GenBank/DDBJ databases">
        <title>The mitochondrial genome of the carnivorous plant Utricularia reniformis (Lentibulariaceae): structure, comparative analysis and evolutionary landmarks.</title>
        <authorList>
            <person name="Silva S.R."/>
            <person name="Alvarenga D.O."/>
            <person name="Michael T.P."/>
            <person name="Miranda V.F.O."/>
            <person name="Varani A.M."/>
        </authorList>
    </citation>
    <scope>NUCLEOTIDE SEQUENCE</scope>
</reference>
<proteinExistence type="predicted"/>
<dbReference type="AlphaFoldDB" id="A0A1Y0B367"/>
<evidence type="ECO:0000256" key="1">
    <source>
        <dbReference type="SAM" id="MobiDB-lite"/>
    </source>
</evidence>
<sequence length="50" mass="5468">MLLFDSSPALPDEGSSKSKSAKSQESSSVQLSSSRNANVYERFSQDINTR</sequence>
<organism evidence="2">
    <name type="scientific">Utricularia reniformis</name>
    <dbReference type="NCBI Taxonomy" id="192314"/>
    <lineage>
        <taxon>Eukaryota</taxon>
        <taxon>Viridiplantae</taxon>
        <taxon>Streptophyta</taxon>
        <taxon>Embryophyta</taxon>
        <taxon>Tracheophyta</taxon>
        <taxon>Spermatophyta</taxon>
        <taxon>Magnoliopsida</taxon>
        <taxon>eudicotyledons</taxon>
        <taxon>Gunneridae</taxon>
        <taxon>Pentapetalae</taxon>
        <taxon>asterids</taxon>
        <taxon>lamiids</taxon>
        <taxon>Lamiales</taxon>
        <taxon>Lentibulariaceae</taxon>
        <taxon>Utricularia</taxon>
    </lineage>
</organism>
<evidence type="ECO:0000313" key="2">
    <source>
        <dbReference type="EMBL" id="ART31834.1"/>
    </source>
</evidence>
<geneLocation type="mitochondrion" evidence="2"/>
<dbReference type="EMBL" id="KY774314">
    <property type="protein sequence ID" value="ART31834.1"/>
    <property type="molecule type" value="Genomic_DNA"/>
</dbReference>
<keyword evidence="2" id="KW-0496">Mitochondrion</keyword>
<gene>
    <name evidence="2" type="ORF">AEK19_MT1650</name>
</gene>
<protein>
    <submittedName>
        <fullName evidence="2">Uncharacterized protein</fullName>
    </submittedName>
</protein>